<dbReference type="Proteomes" id="UP001152622">
    <property type="component" value="Chromosome 6"/>
</dbReference>
<evidence type="ECO:0000256" key="5">
    <source>
        <dbReference type="ARBA" id="ARBA00022801"/>
    </source>
</evidence>
<organism evidence="10 11">
    <name type="scientific">Synaphobranchus kaupii</name>
    <name type="common">Kaup's arrowtooth eel</name>
    <dbReference type="NCBI Taxonomy" id="118154"/>
    <lineage>
        <taxon>Eukaryota</taxon>
        <taxon>Metazoa</taxon>
        <taxon>Chordata</taxon>
        <taxon>Craniata</taxon>
        <taxon>Vertebrata</taxon>
        <taxon>Euteleostomi</taxon>
        <taxon>Actinopterygii</taxon>
        <taxon>Neopterygii</taxon>
        <taxon>Teleostei</taxon>
        <taxon>Anguilliformes</taxon>
        <taxon>Synaphobranchidae</taxon>
        <taxon>Synaphobranchus</taxon>
    </lineage>
</organism>
<dbReference type="SUPFAM" id="SSF54001">
    <property type="entry name" value="Cysteine proteinases"/>
    <property type="match status" value="1"/>
</dbReference>
<keyword evidence="4" id="KW-0833">Ubl conjugation pathway</keyword>
<evidence type="ECO:0000256" key="1">
    <source>
        <dbReference type="ARBA" id="ARBA00004604"/>
    </source>
</evidence>
<dbReference type="OrthoDB" id="1939479at2759"/>
<dbReference type="AlphaFoldDB" id="A0A9Q1FEX2"/>
<dbReference type="GO" id="GO:0006508">
    <property type="term" value="P:proteolysis"/>
    <property type="evidence" value="ECO:0007669"/>
    <property type="project" value="UniProtKB-KW"/>
</dbReference>
<evidence type="ECO:0000256" key="8">
    <source>
        <dbReference type="SAM" id="MobiDB-lite"/>
    </source>
</evidence>
<accession>A0A9Q1FEX2</accession>
<dbReference type="Pfam" id="PF02902">
    <property type="entry name" value="Peptidase_C48"/>
    <property type="match status" value="1"/>
</dbReference>
<protein>
    <recommendedName>
        <fullName evidence="9">Ubiquitin-like protease family profile domain-containing protein</fullName>
    </recommendedName>
</protein>
<evidence type="ECO:0000259" key="9">
    <source>
        <dbReference type="PROSITE" id="PS50600"/>
    </source>
</evidence>
<comment type="caution">
    <text evidence="10">The sequence shown here is derived from an EMBL/GenBank/DDBJ whole genome shotgun (WGS) entry which is preliminary data.</text>
</comment>
<proteinExistence type="inferred from homology"/>
<dbReference type="InterPro" id="IPR045577">
    <property type="entry name" value="SENP3_5_cons_dom"/>
</dbReference>
<keyword evidence="6" id="KW-0788">Thiol protease</keyword>
<evidence type="ECO:0000256" key="4">
    <source>
        <dbReference type="ARBA" id="ARBA00022786"/>
    </source>
</evidence>
<dbReference type="PANTHER" id="PTHR12606">
    <property type="entry name" value="SENTRIN/SUMO-SPECIFIC PROTEASE"/>
    <property type="match status" value="1"/>
</dbReference>
<keyword evidence="11" id="KW-1185">Reference proteome</keyword>
<keyword evidence="5" id="KW-0378">Hydrolase</keyword>
<feature type="region of interest" description="Disordered" evidence="8">
    <location>
        <begin position="245"/>
        <end position="305"/>
    </location>
</feature>
<dbReference type="PANTHER" id="PTHR12606:SF10">
    <property type="entry name" value="SENTRIN-SPECIFIC PROTEASE 5"/>
    <property type="match status" value="1"/>
</dbReference>
<comment type="subcellular location">
    <subcellularLocation>
        <location evidence="1">Nucleus</location>
        <location evidence="1">Nucleolus</location>
    </subcellularLocation>
</comment>
<evidence type="ECO:0000313" key="11">
    <source>
        <dbReference type="Proteomes" id="UP001152622"/>
    </source>
</evidence>
<comment type="similarity">
    <text evidence="2">Belongs to the peptidase C48 family.</text>
</comment>
<dbReference type="GO" id="GO:0016929">
    <property type="term" value="F:deSUMOylase activity"/>
    <property type="evidence" value="ECO:0007669"/>
    <property type="project" value="TreeGrafter"/>
</dbReference>
<evidence type="ECO:0000256" key="7">
    <source>
        <dbReference type="ARBA" id="ARBA00023242"/>
    </source>
</evidence>
<evidence type="ECO:0000256" key="2">
    <source>
        <dbReference type="ARBA" id="ARBA00005234"/>
    </source>
</evidence>
<dbReference type="EMBL" id="JAINUF010000006">
    <property type="protein sequence ID" value="KAJ8356788.1"/>
    <property type="molecule type" value="Genomic_DNA"/>
</dbReference>
<reference evidence="10" key="1">
    <citation type="journal article" date="2023" name="Science">
        <title>Genome structures resolve the early diversification of teleost fishes.</title>
        <authorList>
            <person name="Parey E."/>
            <person name="Louis A."/>
            <person name="Montfort J."/>
            <person name="Bouchez O."/>
            <person name="Roques C."/>
            <person name="Iampietro C."/>
            <person name="Lluch J."/>
            <person name="Castinel A."/>
            <person name="Donnadieu C."/>
            <person name="Desvignes T."/>
            <person name="Floi Bucao C."/>
            <person name="Jouanno E."/>
            <person name="Wen M."/>
            <person name="Mejri S."/>
            <person name="Dirks R."/>
            <person name="Jansen H."/>
            <person name="Henkel C."/>
            <person name="Chen W.J."/>
            <person name="Zahm M."/>
            <person name="Cabau C."/>
            <person name="Klopp C."/>
            <person name="Thompson A.W."/>
            <person name="Robinson-Rechavi M."/>
            <person name="Braasch I."/>
            <person name="Lecointre G."/>
            <person name="Bobe J."/>
            <person name="Postlethwait J.H."/>
            <person name="Berthelot C."/>
            <person name="Roest Crollius H."/>
            <person name="Guiguen Y."/>
        </authorList>
    </citation>
    <scope>NUCLEOTIDE SEQUENCE</scope>
    <source>
        <strain evidence="10">WJC10195</strain>
    </source>
</reference>
<dbReference type="InterPro" id="IPR003653">
    <property type="entry name" value="Peptidase_C48_C"/>
</dbReference>
<dbReference type="GO" id="GO:0016926">
    <property type="term" value="P:protein desumoylation"/>
    <property type="evidence" value="ECO:0007669"/>
    <property type="project" value="TreeGrafter"/>
</dbReference>
<dbReference type="Pfam" id="PF19722">
    <property type="entry name" value="SENP3_5_N"/>
    <property type="match status" value="1"/>
</dbReference>
<name>A0A9Q1FEX2_SYNKA</name>
<gene>
    <name evidence="10" type="ORF">SKAU_G00195820</name>
</gene>
<dbReference type="PROSITE" id="PS50600">
    <property type="entry name" value="ULP_PROTEASE"/>
    <property type="match status" value="1"/>
</dbReference>
<feature type="compositionally biased region" description="Basic and acidic residues" evidence="8">
    <location>
        <begin position="268"/>
        <end position="283"/>
    </location>
</feature>
<evidence type="ECO:0000256" key="6">
    <source>
        <dbReference type="ARBA" id="ARBA00022807"/>
    </source>
</evidence>
<sequence length="706" mass="80089">MGHCNVKRLQKAAVMRTSSVATLQRNRFRLQARGMLFSKYRSSLRHITLVGSRGKGIHTHTHERKWTNVRLKKLSETRAQPQRSGQVANHQGAVMVKDDMREVLSPDCPLNTHNPEEINSSDMSAAIPECPIVLSEEFAVDAPPLELSSLPFSLNVIGQTGDSGHQSCALPEEVGQRKQMADCRGVKRSLSKKSSRLASKDRRRALPLLKWHRRLSRFDFQFWCRIRSSWFGSCRKGRKSRKIPNIATPRAHSQEAKMLPYLSSPNTESKDVIREDNGNDLQKRGKSKRVSEVDGSQPAEGTLAQDHSFPKVWSSGQKAVCGCARGNKRTLESCDGSGLKTGLQLDKPEGPEMSRVGQSHSSWIRGLESNKQTLLTSSPVAGDGEGKEAALPVPCLVQGSGPLRDHHYCRIIVGDPNAVTHSKNLHTMEVVAPDGRFLPKEVTNEAISELVHEFLKYFYGKHGSFIPLSKSDILKHLKNKLNTDLKNRQSLIYTELTKYQAVLASAPMHCFKVVYNKHTLTLEDLSTLDNQNWVNDQVINMYGELITEAVNHEVHFFNSFFHRQLVTKGYEGVKRWTKKVELFTKKLLLIPIHLEIHWSLITVDIATQNIHFYDSQGIMFRHAIENILKYIMAEAKEKEHTVYQKGWKMIINKRIPQQRNDNDCGVFVLEYCKCLALGKPLQFSQADMPKIRKRIYKELCDCKLTQ</sequence>
<keyword evidence="7" id="KW-0539">Nucleus</keyword>
<evidence type="ECO:0000313" key="10">
    <source>
        <dbReference type="EMBL" id="KAJ8356788.1"/>
    </source>
</evidence>
<dbReference type="GO" id="GO:0005730">
    <property type="term" value="C:nucleolus"/>
    <property type="evidence" value="ECO:0007669"/>
    <property type="project" value="UniProtKB-SubCell"/>
</dbReference>
<dbReference type="InterPro" id="IPR038765">
    <property type="entry name" value="Papain-like_cys_pep_sf"/>
</dbReference>
<feature type="domain" description="Ubiquitin-like protease family profile" evidence="9">
    <location>
        <begin position="518"/>
        <end position="675"/>
    </location>
</feature>
<evidence type="ECO:0000256" key="3">
    <source>
        <dbReference type="ARBA" id="ARBA00022670"/>
    </source>
</evidence>
<dbReference type="FunFam" id="3.40.395.10:FF:000002">
    <property type="entry name" value="Putative sentrin-specific protease 5"/>
    <property type="match status" value="1"/>
</dbReference>
<keyword evidence="3" id="KW-0645">Protease</keyword>
<dbReference type="Gene3D" id="3.40.395.10">
    <property type="entry name" value="Adenoviral Proteinase, Chain A"/>
    <property type="match status" value="1"/>
</dbReference>